<dbReference type="Gene3D" id="3.30.300.30">
    <property type="match status" value="1"/>
</dbReference>
<evidence type="ECO:0000256" key="2">
    <source>
        <dbReference type="ARBA" id="ARBA00005005"/>
    </source>
</evidence>
<feature type="domain" description="AMP-binding enzyme C-terminal" evidence="8">
    <location>
        <begin position="486"/>
        <end position="560"/>
    </location>
</feature>
<dbReference type="SUPFAM" id="SSF56801">
    <property type="entry name" value="Acetyl-CoA synthetase-like"/>
    <property type="match status" value="1"/>
</dbReference>
<dbReference type="Pfam" id="PF13193">
    <property type="entry name" value="AMP-binding_C"/>
    <property type="match status" value="1"/>
</dbReference>
<comment type="subcellular location">
    <subcellularLocation>
        <location evidence="1">Membrane</location>
        <topology evidence="1">Peripheral membrane protein</topology>
    </subcellularLocation>
</comment>
<keyword evidence="10" id="KW-1185">Reference proteome</keyword>
<dbReference type="PANTHER" id="PTHR43767">
    <property type="entry name" value="LONG-CHAIN-FATTY-ACID--COA LIGASE"/>
    <property type="match status" value="1"/>
</dbReference>
<dbReference type="InterPro" id="IPR050237">
    <property type="entry name" value="ATP-dep_AMP-bd_enzyme"/>
</dbReference>
<organism evidence="9 10">
    <name type="scientific">Demequina litoralis</name>
    <dbReference type="NCBI Taxonomy" id="3051660"/>
    <lineage>
        <taxon>Bacteria</taxon>
        <taxon>Bacillati</taxon>
        <taxon>Actinomycetota</taxon>
        <taxon>Actinomycetes</taxon>
        <taxon>Micrococcales</taxon>
        <taxon>Demequinaceae</taxon>
        <taxon>Demequina</taxon>
    </lineage>
</organism>
<reference evidence="9" key="1">
    <citation type="submission" date="2023-06" db="EMBL/GenBank/DDBJ databases">
        <title>Sysu t00192.</title>
        <authorList>
            <person name="Gao L."/>
            <person name="Fang B.-Z."/>
            <person name="Li W.-J."/>
        </authorList>
    </citation>
    <scope>NUCLEOTIDE SEQUENCE</scope>
    <source>
        <strain evidence="9">SYSU T00192</strain>
    </source>
</reference>
<name>A0ABT8G5J3_9MICO</name>
<evidence type="ECO:0000256" key="1">
    <source>
        <dbReference type="ARBA" id="ARBA00004170"/>
    </source>
</evidence>
<dbReference type="RefSeq" id="WP_301130817.1">
    <property type="nucleotide sequence ID" value="NZ_JAUHPW010000001.1"/>
</dbReference>
<dbReference type="Pfam" id="PF00501">
    <property type="entry name" value="AMP-binding"/>
    <property type="match status" value="1"/>
</dbReference>
<comment type="pathway">
    <text evidence="2">Lipid metabolism; fatty acid beta-oxidation.</text>
</comment>
<dbReference type="CDD" id="cd05936">
    <property type="entry name" value="FC-FACS_FadD_like"/>
    <property type="match status" value="1"/>
</dbReference>
<feature type="domain" description="AMP-dependent synthetase/ligase" evidence="7">
    <location>
        <begin position="44"/>
        <end position="435"/>
    </location>
</feature>
<evidence type="ECO:0000259" key="7">
    <source>
        <dbReference type="Pfam" id="PF00501"/>
    </source>
</evidence>
<evidence type="ECO:0000313" key="10">
    <source>
        <dbReference type="Proteomes" id="UP001172728"/>
    </source>
</evidence>
<dbReference type="InterPro" id="IPR000873">
    <property type="entry name" value="AMP-dep_synth/lig_dom"/>
</dbReference>
<dbReference type="Gene3D" id="3.40.50.12780">
    <property type="entry name" value="N-terminal domain of ligase-like"/>
    <property type="match status" value="1"/>
</dbReference>
<dbReference type="Proteomes" id="UP001172728">
    <property type="component" value="Unassembled WGS sequence"/>
</dbReference>
<dbReference type="PANTHER" id="PTHR43767:SF8">
    <property type="entry name" value="LONG-CHAIN-FATTY-ACID--COA LIGASE"/>
    <property type="match status" value="1"/>
</dbReference>
<keyword evidence="3" id="KW-0436">Ligase</keyword>
<evidence type="ECO:0000313" key="9">
    <source>
        <dbReference type="EMBL" id="MDN4474395.1"/>
    </source>
</evidence>
<dbReference type="EMBL" id="JAUHPW010000001">
    <property type="protein sequence ID" value="MDN4474395.1"/>
    <property type="molecule type" value="Genomic_DNA"/>
</dbReference>
<sequence length="575" mass="62732">MPSEIPPAYDPVNGDERPWYRYYGPGVPHAIDPAPEGSLGEMVAEAARNHGDRVAFSNLGGTLSFRDVDRLATRFAAFLQHDLGLVKGDRIVIQMPNLLQYPVALYGALRAGLIVVNANPLYTAREMEGVFRDAEPKAIVVLANFADKVAEILADTTIEHVIVTQVADMLPQPKRAIVNFVAAKVKKMVPAYDLPRAIPFTKAMAAGAHERLADPGLTHDDVAFLQYTGGTTGGGAKAAVLTHGNLLANQDQFMAQIRNTLGEERQSVIIAALPLYHVFSLTVNCIGFFRFGAHNVLITNPRDLGGFVKTLDASQPDGLILVSTLAGALLDAEGFADIDFDRLKLTVGGGMAVRSSVSDRWKAVTGHDITEGYGLTEASPVVSVNPTHVPPRIGTIGVPLPSTDVRIVDDEAKPLPLGERGELAVRGPQVMRGYWKNEDETRRVLTEDGWLLTGDVAIEDEDGFFRIVDRKKEIIVCGGFNVYPGEIEDAAMLHPGVVEAGAIPIPNEHSGEVPKLFVVRRDESLTEHDLRVFLKERLTGYKRPREIEFIDALPKNNVGKVLRRELRELEASRAE</sequence>
<gene>
    <name evidence="9" type="ORF">QQX09_00845</name>
</gene>
<dbReference type="InterPro" id="IPR025110">
    <property type="entry name" value="AMP-bd_C"/>
</dbReference>
<protein>
    <recommendedName>
        <fullName evidence="5">Long-chain-fatty-acid--CoA ligase</fullName>
        <ecNumber evidence="4">6.2.1.3</ecNumber>
    </recommendedName>
    <alternativeName>
        <fullName evidence="6">Long-chain acyl-CoA synthetase</fullName>
    </alternativeName>
</protein>
<evidence type="ECO:0000259" key="8">
    <source>
        <dbReference type="Pfam" id="PF13193"/>
    </source>
</evidence>
<evidence type="ECO:0000256" key="4">
    <source>
        <dbReference type="ARBA" id="ARBA00026121"/>
    </source>
</evidence>
<comment type="caution">
    <text evidence="9">The sequence shown here is derived from an EMBL/GenBank/DDBJ whole genome shotgun (WGS) entry which is preliminary data.</text>
</comment>
<dbReference type="EC" id="6.2.1.3" evidence="4"/>
<dbReference type="InterPro" id="IPR045851">
    <property type="entry name" value="AMP-bd_C_sf"/>
</dbReference>
<evidence type="ECO:0000256" key="3">
    <source>
        <dbReference type="ARBA" id="ARBA00022598"/>
    </source>
</evidence>
<evidence type="ECO:0000256" key="5">
    <source>
        <dbReference type="ARBA" id="ARBA00039545"/>
    </source>
</evidence>
<evidence type="ECO:0000256" key="6">
    <source>
        <dbReference type="ARBA" id="ARBA00042773"/>
    </source>
</evidence>
<proteinExistence type="predicted"/>
<accession>A0ABT8G5J3</accession>
<dbReference type="InterPro" id="IPR042099">
    <property type="entry name" value="ANL_N_sf"/>
</dbReference>